<name>A0A2I0IND6_PUNGR</name>
<protein>
    <submittedName>
        <fullName evidence="1">Uncharacterized protein</fullName>
    </submittedName>
</protein>
<dbReference type="EMBL" id="PGOL01002713">
    <property type="protein sequence ID" value="PKI45505.1"/>
    <property type="molecule type" value="Genomic_DNA"/>
</dbReference>
<gene>
    <name evidence="1" type="ORF">CRG98_034096</name>
</gene>
<sequence>MGNRPPADSRPAVATVVVTATSSCALTAASSQERLRLATRGLAPPLMALHNHRQGLERGQRVTVSSLYTSVAITGCREPSSSLLAVLAEKATRGLGRSWVVAGLGD</sequence>
<reference evidence="1 2" key="1">
    <citation type="submission" date="2017-11" db="EMBL/GenBank/DDBJ databases">
        <title>De-novo sequencing of pomegranate (Punica granatum L.) genome.</title>
        <authorList>
            <person name="Akparov Z."/>
            <person name="Amiraslanov A."/>
            <person name="Hajiyeva S."/>
            <person name="Abbasov M."/>
            <person name="Kaur K."/>
            <person name="Hamwieh A."/>
            <person name="Solovyev V."/>
            <person name="Salamov A."/>
            <person name="Braich B."/>
            <person name="Kosarev P."/>
            <person name="Mahmoud A."/>
            <person name="Hajiyev E."/>
            <person name="Babayeva S."/>
            <person name="Izzatullayeva V."/>
            <person name="Mammadov A."/>
            <person name="Mammadov A."/>
            <person name="Sharifova S."/>
            <person name="Ojaghi J."/>
            <person name="Eynullazada K."/>
            <person name="Bayramov B."/>
            <person name="Abdulazimova A."/>
            <person name="Shahmuradov I."/>
        </authorList>
    </citation>
    <scope>NUCLEOTIDE SEQUENCE [LARGE SCALE GENOMIC DNA]</scope>
    <source>
        <strain evidence="2">cv. AG2017</strain>
        <tissue evidence="1">Leaf</tissue>
    </source>
</reference>
<dbReference type="AlphaFoldDB" id="A0A2I0IND6"/>
<comment type="caution">
    <text evidence="1">The sequence shown here is derived from an EMBL/GenBank/DDBJ whole genome shotgun (WGS) entry which is preliminary data.</text>
</comment>
<proteinExistence type="predicted"/>
<evidence type="ECO:0000313" key="2">
    <source>
        <dbReference type="Proteomes" id="UP000233551"/>
    </source>
</evidence>
<dbReference type="Proteomes" id="UP000233551">
    <property type="component" value="Unassembled WGS sequence"/>
</dbReference>
<keyword evidence="2" id="KW-1185">Reference proteome</keyword>
<evidence type="ECO:0000313" key="1">
    <source>
        <dbReference type="EMBL" id="PKI45505.1"/>
    </source>
</evidence>
<dbReference type="PROSITE" id="PS51257">
    <property type="entry name" value="PROKAR_LIPOPROTEIN"/>
    <property type="match status" value="1"/>
</dbReference>
<organism evidence="1 2">
    <name type="scientific">Punica granatum</name>
    <name type="common">Pomegranate</name>
    <dbReference type="NCBI Taxonomy" id="22663"/>
    <lineage>
        <taxon>Eukaryota</taxon>
        <taxon>Viridiplantae</taxon>
        <taxon>Streptophyta</taxon>
        <taxon>Embryophyta</taxon>
        <taxon>Tracheophyta</taxon>
        <taxon>Spermatophyta</taxon>
        <taxon>Magnoliopsida</taxon>
        <taxon>eudicotyledons</taxon>
        <taxon>Gunneridae</taxon>
        <taxon>Pentapetalae</taxon>
        <taxon>rosids</taxon>
        <taxon>malvids</taxon>
        <taxon>Myrtales</taxon>
        <taxon>Lythraceae</taxon>
        <taxon>Punica</taxon>
    </lineage>
</organism>
<accession>A0A2I0IND6</accession>